<comment type="caution">
    <text evidence="2">The sequence shown here is derived from an EMBL/GenBank/DDBJ whole genome shotgun (WGS) entry which is preliminary data.</text>
</comment>
<keyword evidence="3" id="KW-1185">Reference proteome</keyword>
<evidence type="ECO:0000313" key="2">
    <source>
        <dbReference type="EMBL" id="CAB4019329.1"/>
    </source>
</evidence>
<proteinExistence type="predicted"/>
<evidence type="ECO:0000256" key="1">
    <source>
        <dbReference type="SAM" id="MobiDB-lite"/>
    </source>
</evidence>
<feature type="compositionally biased region" description="Basic residues" evidence="1">
    <location>
        <begin position="65"/>
        <end position="83"/>
    </location>
</feature>
<name>A0A6S7IQL5_PARCT</name>
<evidence type="ECO:0000313" key="3">
    <source>
        <dbReference type="Proteomes" id="UP001152795"/>
    </source>
</evidence>
<dbReference type="EMBL" id="CACRXK020010408">
    <property type="protein sequence ID" value="CAB4019329.1"/>
    <property type="molecule type" value="Genomic_DNA"/>
</dbReference>
<sequence length="369" mass="41464">MDFSYFTIDVLSSDEAEIEKAFPIAFCDEKNVEVRTGKSSSETTECSLETLTADQKIATTDAQKNSKKKQRAKKPKGKPKKASYKSFVGKPLPAFPSDDLKERLEKTCTKFSSRFITTAREAMWEEFNKIWTDENITKSIIDALGITSDFCSWFLFYLQQAVAKTYLHCDSTALVNDLDLSDAEQESVAYIAGAVLKNVGSKLCKLKRKIASNGQDVATVDKDITILNACKETRSDGLGSTSTSTKLIEALSRGGLIYPKASIINMFLVIEGIFRQKINSSSKQICTDSLLSESLGNVSVQNNFLDATAHEIVEHEQKFKMLEKFVNFYLKVRCYAHAKYVIENYRVDTKTERKKKALRKKLKLSEEGN</sequence>
<dbReference type="Proteomes" id="UP001152795">
    <property type="component" value="Unassembled WGS sequence"/>
</dbReference>
<protein>
    <submittedName>
        <fullName evidence="2">Uncharacterized protein</fullName>
    </submittedName>
</protein>
<dbReference type="AlphaFoldDB" id="A0A6S7IQL5"/>
<gene>
    <name evidence="2" type="ORF">PACLA_8A049223</name>
</gene>
<organism evidence="2 3">
    <name type="scientific">Paramuricea clavata</name>
    <name type="common">Red gorgonian</name>
    <name type="synonym">Violescent sea-whip</name>
    <dbReference type="NCBI Taxonomy" id="317549"/>
    <lineage>
        <taxon>Eukaryota</taxon>
        <taxon>Metazoa</taxon>
        <taxon>Cnidaria</taxon>
        <taxon>Anthozoa</taxon>
        <taxon>Octocorallia</taxon>
        <taxon>Malacalcyonacea</taxon>
        <taxon>Plexauridae</taxon>
        <taxon>Paramuricea</taxon>
    </lineage>
</organism>
<reference evidence="2" key="1">
    <citation type="submission" date="2020-04" db="EMBL/GenBank/DDBJ databases">
        <authorList>
            <person name="Alioto T."/>
            <person name="Alioto T."/>
            <person name="Gomez Garrido J."/>
        </authorList>
    </citation>
    <scope>NUCLEOTIDE SEQUENCE</scope>
    <source>
        <strain evidence="2">A484AB</strain>
    </source>
</reference>
<feature type="region of interest" description="Disordered" evidence="1">
    <location>
        <begin position="57"/>
        <end position="86"/>
    </location>
</feature>
<accession>A0A6S7IQL5</accession>